<reference evidence="2 3" key="1">
    <citation type="submission" date="2018-04" db="EMBL/GenBank/DDBJ databases">
        <title>Genomic Encyclopedia of Archaeal and Bacterial Type Strains, Phase II (KMG-II): from individual species to whole genera.</title>
        <authorList>
            <person name="Goeker M."/>
        </authorList>
    </citation>
    <scope>NUCLEOTIDE SEQUENCE [LARGE SCALE GENOMIC DNA]</scope>
    <source>
        <strain evidence="2 3">DSM 29955</strain>
    </source>
</reference>
<feature type="region of interest" description="Disordered" evidence="1">
    <location>
        <begin position="1"/>
        <end position="21"/>
    </location>
</feature>
<dbReference type="RefSeq" id="WP_108385914.1">
    <property type="nucleotide sequence ID" value="NZ_QBUD01000003.1"/>
</dbReference>
<evidence type="ECO:0000313" key="2">
    <source>
        <dbReference type="EMBL" id="PUB16307.1"/>
    </source>
</evidence>
<dbReference type="EMBL" id="QBUD01000003">
    <property type="protein sequence ID" value="PUB16307.1"/>
    <property type="molecule type" value="Genomic_DNA"/>
</dbReference>
<name>A0A2T6KK12_9RHOB</name>
<evidence type="ECO:0000313" key="3">
    <source>
        <dbReference type="Proteomes" id="UP000244523"/>
    </source>
</evidence>
<dbReference type="Proteomes" id="UP000244523">
    <property type="component" value="Unassembled WGS sequence"/>
</dbReference>
<gene>
    <name evidence="2" type="ORF">C8N45_103161</name>
</gene>
<protein>
    <submittedName>
        <fullName evidence="2">Uncharacterized protein</fullName>
    </submittedName>
</protein>
<organism evidence="2 3">
    <name type="scientific">Yoonia sediminilitoris</name>
    <dbReference type="NCBI Taxonomy" id="1286148"/>
    <lineage>
        <taxon>Bacteria</taxon>
        <taxon>Pseudomonadati</taxon>
        <taxon>Pseudomonadota</taxon>
        <taxon>Alphaproteobacteria</taxon>
        <taxon>Rhodobacterales</taxon>
        <taxon>Paracoccaceae</taxon>
        <taxon>Yoonia</taxon>
    </lineage>
</organism>
<proteinExistence type="predicted"/>
<comment type="caution">
    <text evidence="2">The sequence shown here is derived from an EMBL/GenBank/DDBJ whole genome shotgun (WGS) entry which is preliminary data.</text>
</comment>
<dbReference type="OrthoDB" id="7665213at2"/>
<accession>A0A2T6KK12</accession>
<dbReference type="AlphaFoldDB" id="A0A2T6KK12"/>
<keyword evidence="3" id="KW-1185">Reference proteome</keyword>
<sequence length="152" mass="17099">MLNARKQDFPPAPHHPAAAKNQNPLCSVPLDLVPCFWSNERDDLLIRGYVDGNLKVDVLFAGQHGVQALPLLRALGALKVRKFRAARRQGPDLPDITSIRLPVTVDGSWLRVFEQDESGWETHYYNLVAVGWTIHRNIIAGQNLTDWPLCRA</sequence>
<evidence type="ECO:0000256" key="1">
    <source>
        <dbReference type="SAM" id="MobiDB-lite"/>
    </source>
</evidence>